<dbReference type="SUPFAM" id="SSF54909">
    <property type="entry name" value="Dimeric alpha+beta barrel"/>
    <property type="match status" value="1"/>
</dbReference>
<gene>
    <name evidence="2" type="ORF">B0H65DRAFT_439474</name>
</gene>
<dbReference type="InterPro" id="IPR011008">
    <property type="entry name" value="Dimeric_a/b-barrel"/>
</dbReference>
<dbReference type="GeneID" id="87862571"/>
<dbReference type="PANTHER" id="PTHR40624:SF1">
    <property type="entry name" value="BIOSYNTHESIS MONOOXYGENASE, PUTATIVE (AFU_ORTHOLOGUE AFUA_1G12025)-RELATED"/>
    <property type="match status" value="1"/>
</dbReference>
<dbReference type="Pfam" id="PF03992">
    <property type="entry name" value="ABM"/>
    <property type="match status" value="1"/>
</dbReference>
<dbReference type="Gene3D" id="3.30.70.100">
    <property type="match status" value="1"/>
</dbReference>
<accession>A0AAE0JJ90</accession>
<dbReference type="RefSeq" id="XP_062683723.1">
    <property type="nucleotide sequence ID" value="XM_062825417.1"/>
</dbReference>
<evidence type="ECO:0000313" key="3">
    <source>
        <dbReference type="Proteomes" id="UP001278500"/>
    </source>
</evidence>
<protein>
    <recommendedName>
        <fullName evidence="1">ABM domain-containing protein</fullName>
    </recommendedName>
</protein>
<keyword evidence="3" id="KW-1185">Reference proteome</keyword>
<proteinExistence type="predicted"/>
<dbReference type="Proteomes" id="UP001278500">
    <property type="component" value="Unassembled WGS sequence"/>
</dbReference>
<reference evidence="2" key="2">
    <citation type="submission" date="2023-06" db="EMBL/GenBank/DDBJ databases">
        <authorList>
            <consortium name="Lawrence Berkeley National Laboratory"/>
            <person name="Haridas S."/>
            <person name="Hensen N."/>
            <person name="Bonometti L."/>
            <person name="Westerberg I."/>
            <person name="Brannstrom I.O."/>
            <person name="Guillou S."/>
            <person name="Cros-Aarteil S."/>
            <person name="Calhoun S."/>
            <person name="Kuo A."/>
            <person name="Mondo S."/>
            <person name="Pangilinan J."/>
            <person name="Riley R."/>
            <person name="Labutti K."/>
            <person name="Andreopoulos B."/>
            <person name="Lipzen A."/>
            <person name="Chen C."/>
            <person name="Yanf M."/>
            <person name="Daum C."/>
            <person name="Ng V."/>
            <person name="Clum A."/>
            <person name="Steindorff A."/>
            <person name="Ohm R."/>
            <person name="Martin F."/>
            <person name="Silar P."/>
            <person name="Natvig D."/>
            <person name="Lalanne C."/>
            <person name="Gautier V."/>
            <person name="Ament-Velasquez S.L."/>
            <person name="Kruys A."/>
            <person name="Hutchinson M.I."/>
            <person name="Powell A.J."/>
            <person name="Barry K."/>
            <person name="Miller A.N."/>
            <person name="Grigoriev I.V."/>
            <person name="Debuchy R."/>
            <person name="Gladieux P."/>
            <person name="Thoren M.H."/>
            <person name="Johannesson H."/>
        </authorList>
    </citation>
    <scope>NUCLEOTIDE SEQUENCE</scope>
    <source>
        <strain evidence="2">CBS 560.94</strain>
    </source>
</reference>
<name>A0AAE0JJ90_9PEZI</name>
<sequence length="106" mass="12088">MTFSLVAFIYPKEDKVERLKEVAKDIAEWVKANEPGTLQYHWSQSTEDGKPVFVVQEIYADEAAFEAHKNGEKFNWFVETGKKEDLFAAPLKVCILDPFGGFASRI</sequence>
<dbReference type="AlphaFoldDB" id="A0AAE0JJ90"/>
<evidence type="ECO:0000313" key="2">
    <source>
        <dbReference type="EMBL" id="KAK3350428.1"/>
    </source>
</evidence>
<reference evidence="2" key="1">
    <citation type="journal article" date="2023" name="Mol. Phylogenet. Evol.">
        <title>Genome-scale phylogeny and comparative genomics of the fungal order Sordariales.</title>
        <authorList>
            <person name="Hensen N."/>
            <person name="Bonometti L."/>
            <person name="Westerberg I."/>
            <person name="Brannstrom I.O."/>
            <person name="Guillou S."/>
            <person name="Cros-Aarteil S."/>
            <person name="Calhoun S."/>
            <person name="Haridas S."/>
            <person name="Kuo A."/>
            <person name="Mondo S."/>
            <person name="Pangilinan J."/>
            <person name="Riley R."/>
            <person name="LaButti K."/>
            <person name="Andreopoulos B."/>
            <person name="Lipzen A."/>
            <person name="Chen C."/>
            <person name="Yan M."/>
            <person name="Daum C."/>
            <person name="Ng V."/>
            <person name="Clum A."/>
            <person name="Steindorff A."/>
            <person name="Ohm R.A."/>
            <person name="Martin F."/>
            <person name="Silar P."/>
            <person name="Natvig D.O."/>
            <person name="Lalanne C."/>
            <person name="Gautier V."/>
            <person name="Ament-Velasquez S.L."/>
            <person name="Kruys A."/>
            <person name="Hutchinson M.I."/>
            <person name="Powell A.J."/>
            <person name="Barry K."/>
            <person name="Miller A.N."/>
            <person name="Grigoriev I.V."/>
            <person name="Debuchy R."/>
            <person name="Gladieux P."/>
            <person name="Hiltunen Thoren M."/>
            <person name="Johannesson H."/>
        </authorList>
    </citation>
    <scope>NUCLEOTIDE SEQUENCE</scope>
    <source>
        <strain evidence="2">CBS 560.94</strain>
    </source>
</reference>
<dbReference type="PROSITE" id="PS51725">
    <property type="entry name" value="ABM"/>
    <property type="match status" value="1"/>
</dbReference>
<evidence type="ECO:0000259" key="1">
    <source>
        <dbReference type="PROSITE" id="PS51725"/>
    </source>
</evidence>
<feature type="domain" description="ABM" evidence="1">
    <location>
        <begin position="3"/>
        <end position="96"/>
    </location>
</feature>
<dbReference type="PANTHER" id="PTHR40624">
    <property type="entry name" value="BIOSYNTHESIS MONOOXYGENASE, PUTATIVE (AFU_ORTHOLOGUE AFUA_1G12025)-RELATED"/>
    <property type="match status" value="1"/>
</dbReference>
<organism evidence="2 3">
    <name type="scientific">Neurospora tetraspora</name>
    <dbReference type="NCBI Taxonomy" id="94610"/>
    <lineage>
        <taxon>Eukaryota</taxon>
        <taxon>Fungi</taxon>
        <taxon>Dikarya</taxon>
        <taxon>Ascomycota</taxon>
        <taxon>Pezizomycotina</taxon>
        <taxon>Sordariomycetes</taxon>
        <taxon>Sordariomycetidae</taxon>
        <taxon>Sordariales</taxon>
        <taxon>Sordariaceae</taxon>
        <taxon>Neurospora</taxon>
    </lineage>
</organism>
<comment type="caution">
    <text evidence="2">The sequence shown here is derived from an EMBL/GenBank/DDBJ whole genome shotgun (WGS) entry which is preliminary data.</text>
</comment>
<dbReference type="InterPro" id="IPR007138">
    <property type="entry name" value="ABM_dom"/>
</dbReference>
<dbReference type="EMBL" id="JAUEPP010000002">
    <property type="protein sequence ID" value="KAK3350428.1"/>
    <property type="molecule type" value="Genomic_DNA"/>
</dbReference>